<sequence length="453" mass="50156">MARSVRILCYVHQNQRRINPLRHKFNKLTRSTFVRNVTIVASGTAGAQVITMAFTPIITRLYDPETFGLLGTFMAILAIFTPIAALTYPVAIVLPKSDADAVNLAKLSVGFAFGAAGIVALVIFFFGDGIAQHLNVQSIAGFLLLIPLAMLFSAFHQILQQWLIRKKQFKITARIAVVQSLLINLTKAGLGWLYPFAAVLIVLSTFGNALHAMLLLLSIRTQPMALPVRDEIDKRSSRPSNIKTLAKRHRDFPLYRAPQVMINAFSQSLPILMLASFFDPVAAGFYTLGKMVMGIPSALIGKAVGDVFYPRITEAASNKENLSKLIVKATLALAAVGFTPFMVVIIFGPSLFAFVFGAEWVEAGEYASWLALWLYTMFLTNACATAVIVIEQQKFDLIFAIYKVIARSVSLLIGFLYFGDDYISIVIFSIVSAIINIKFLFIVIYKVKKYEKR</sequence>
<dbReference type="Pfam" id="PF13440">
    <property type="entry name" value="Polysacc_synt_3"/>
    <property type="match status" value="1"/>
</dbReference>
<organism evidence="7 8">
    <name type="scientific">Thiothrix subterranea</name>
    <dbReference type="NCBI Taxonomy" id="2735563"/>
    <lineage>
        <taxon>Bacteria</taxon>
        <taxon>Pseudomonadati</taxon>
        <taxon>Pseudomonadota</taxon>
        <taxon>Gammaproteobacteria</taxon>
        <taxon>Thiotrichales</taxon>
        <taxon>Thiotrichaceae</taxon>
        <taxon>Thiothrix</taxon>
    </lineage>
</organism>
<dbReference type="PANTHER" id="PTHR30250:SF28">
    <property type="entry name" value="POLYSACCHARIDE BIOSYNTHESIS PROTEIN"/>
    <property type="match status" value="1"/>
</dbReference>
<evidence type="ECO:0000256" key="3">
    <source>
        <dbReference type="ARBA" id="ARBA00022692"/>
    </source>
</evidence>
<protein>
    <submittedName>
        <fullName evidence="7">Oligosaccharide flippase family protein</fullName>
    </submittedName>
</protein>
<keyword evidence="3 6" id="KW-0812">Transmembrane</keyword>
<keyword evidence="2" id="KW-1003">Cell membrane</keyword>
<evidence type="ECO:0000313" key="7">
    <source>
        <dbReference type="EMBL" id="MDQ5770308.1"/>
    </source>
</evidence>
<keyword evidence="4 6" id="KW-1133">Transmembrane helix</keyword>
<evidence type="ECO:0000256" key="2">
    <source>
        <dbReference type="ARBA" id="ARBA00022475"/>
    </source>
</evidence>
<feature type="transmembrane region" description="Helical" evidence="6">
    <location>
        <begin position="70"/>
        <end position="95"/>
    </location>
</feature>
<evidence type="ECO:0000256" key="6">
    <source>
        <dbReference type="SAM" id="Phobius"/>
    </source>
</evidence>
<comment type="subcellular location">
    <subcellularLocation>
        <location evidence="1">Cell membrane</location>
        <topology evidence="1">Multi-pass membrane protein</topology>
    </subcellularLocation>
</comment>
<evidence type="ECO:0000256" key="1">
    <source>
        <dbReference type="ARBA" id="ARBA00004651"/>
    </source>
</evidence>
<dbReference type="Proteomes" id="UP001223336">
    <property type="component" value="Unassembled WGS sequence"/>
</dbReference>
<keyword evidence="5 6" id="KW-0472">Membrane</keyword>
<feature type="transmembrane region" description="Helical" evidence="6">
    <location>
        <begin position="196"/>
        <end position="219"/>
    </location>
</feature>
<comment type="caution">
    <text evidence="7">The sequence shown here is derived from an EMBL/GenBank/DDBJ whole genome shotgun (WGS) entry which is preliminary data.</text>
</comment>
<feature type="transmembrane region" description="Helical" evidence="6">
    <location>
        <begin position="325"/>
        <end position="358"/>
    </location>
</feature>
<feature type="transmembrane region" description="Helical" evidence="6">
    <location>
        <begin position="370"/>
        <end position="390"/>
    </location>
</feature>
<accession>A0ABU0YC36</accession>
<feature type="transmembrane region" description="Helical" evidence="6">
    <location>
        <begin position="33"/>
        <end position="58"/>
    </location>
</feature>
<dbReference type="EMBL" id="JAVFKN010000028">
    <property type="protein sequence ID" value="MDQ5770308.1"/>
    <property type="molecule type" value="Genomic_DNA"/>
</dbReference>
<dbReference type="InterPro" id="IPR050833">
    <property type="entry name" value="Poly_Biosynth_Transport"/>
</dbReference>
<feature type="transmembrane region" description="Helical" evidence="6">
    <location>
        <begin position="171"/>
        <end position="190"/>
    </location>
</feature>
<feature type="transmembrane region" description="Helical" evidence="6">
    <location>
        <begin position="397"/>
        <end position="417"/>
    </location>
</feature>
<dbReference type="PANTHER" id="PTHR30250">
    <property type="entry name" value="PST FAMILY PREDICTED COLANIC ACID TRANSPORTER"/>
    <property type="match status" value="1"/>
</dbReference>
<keyword evidence="8" id="KW-1185">Reference proteome</keyword>
<evidence type="ECO:0000313" key="8">
    <source>
        <dbReference type="Proteomes" id="UP001223336"/>
    </source>
</evidence>
<reference evidence="7 8" key="1">
    <citation type="submission" date="2023-08" db="EMBL/GenBank/DDBJ databases">
        <title>New molecular markers tilS and rpoB for phylogenetic and monitoring studies of the genus Thiothrix biodiversity.</title>
        <authorList>
            <person name="Ravin N.V."/>
            <person name="Smolyakov D."/>
            <person name="Markov N.D."/>
            <person name="Beletsky A.V."/>
            <person name="Mardanov A.V."/>
            <person name="Rudenko T.S."/>
            <person name="Grabovich M.Y."/>
        </authorList>
    </citation>
    <scope>NUCLEOTIDE SEQUENCE [LARGE SCALE GENOMIC DNA]</scope>
    <source>
        <strain evidence="7 8">H33</strain>
    </source>
</reference>
<gene>
    <name evidence="7" type="ORF">RCC75_17365</name>
</gene>
<feature type="transmembrane region" description="Helical" evidence="6">
    <location>
        <begin position="107"/>
        <end position="127"/>
    </location>
</feature>
<feature type="transmembrane region" description="Helical" evidence="6">
    <location>
        <begin position="139"/>
        <end position="159"/>
    </location>
</feature>
<dbReference type="RefSeq" id="WP_308136051.1">
    <property type="nucleotide sequence ID" value="NZ_CP133197.1"/>
</dbReference>
<proteinExistence type="predicted"/>
<feature type="transmembrane region" description="Helical" evidence="6">
    <location>
        <begin position="423"/>
        <end position="445"/>
    </location>
</feature>
<evidence type="ECO:0000256" key="5">
    <source>
        <dbReference type="ARBA" id="ARBA00023136"/>
    </source>
</evidence>
<name>A0ABU0YC36_9GAMM</name>
<evidence type="ECO:0000256" key="4">
    <source>
        <dbReference type="ARBA" id="ARBA00022989"/>
    </source>
</evidence>